<dbReference type="Pfam" id="PF00083">
    <property type="entry name" value="Sugar_tr"/>
    <property type="match status" value="1"/>
</dbReference>
<evidence type="ECO:0000313" key="10">
    <source>
        <dbReference type="EMBL" id="AIT09727.1"/>
    </source>
</evidence>
<evidence type="ECO:0000256" key="3">
    <source>
        <dbReference type="ARBA" id="ARBA00022475"/>
    </source>
</evidence>
<evidence type="ECO:0000256" key="8">
    <source>
        <dbReference type="SAM" id="Phobius"/>
    </source>
</evidence>
<dbReference type="PANTHER" id="PTHR43528:SF1">
    <property type="entry name" value="ALPHA-KETOGLUTARATE PERMEASE"/>
    <property type="match status" value="1"/>
</dbReference>
<dbReference type="STRING" id="1547445.LO80_06960"/>
<proteinExistence type="predicted"/>
<feature type="transmembrane region" description="Helical" evidence="8">
    <location>
        <begin position="112"/>
        <end position="133"/>
    </location>
</feature>
<dbReference type="PANTHER" id="PTHR43528">
    <property type="entry name" value="ALPHA-KETOGLUTARATE PERMEASE"/>
    <property type="match status" value="1"/>
</dbReference>
<dbReference type="PROSITE" id="PS50850">
    <property type="entry name" value="MFS"/>
    <property type="match status" value="1"/>
</dbReference>
<dbReference type="RefSeq" id="WP_040009913.1">
    <property type="nucleotide sequence ID" value="NZ_CP009574.1"/>
</dbReference>
<feature type="transmembrane region" description="Helical" evidence="8">
    <location>
        <begin position="397"/>
        <end position="414"/>
    </location>
</feature>
<keyword evidence="7 8" id="KW-0472">Membrane</keyword>
<evidence type="ECO:0000256" key="5">
    <source>
        <dbReference type="ARBA" id="ARBA00022847"/>
    </source>
</evidence>
<evidence type="ECO:0000256" key="4">
    <source>
        <dbReference type="ARBA" id="ARBA00022692"/>
    </source>
</evidence>
<dbReference type="InterPro" id="IPR005828">
    <property type="entry name" value="MFS_sugar_transport-like"/>
</dbReference>
<sequence length="429" mass="47314">MLFKGIKTKNIVCAGLATSMEYFDFTLFSLCIIYISKTFFPDTMSSSEQIISAFGLFAAGYVMRPIGGIFFGNLGDKIGRKKVLIITVALMSLSMVIMTFTPSYNVGGLSSILLILVARFIQGFSIGGEYNGVIATLSEQADHTNRASVTSMGTFLEGNGCLFAVVLMVILTTVYTDKQMYDYGWRIAYGIGVGFSIVALIAQFIQDESRQFIKVKEEGHILKTPFLVAIKSYLYQIFIVFCLAGYLGVAYYMIMGFMPSYMEHDLKINYNTVMWMSAIASFGYAWSAPFWGRLADKIGRKPVLLSNAALIAILIYPTFMTLTTDNVWLIGSALTLLLILIAGATATFVTLINELFPTNVRFSGVATGYNVSNAIFGGTTPLVASLFIFLFGQFGASYYLIVLTVILFILLWKMPETKGVEFSSQHQAD</sequence>
<keyword evidence="5" id="KW-0769">Symport</keyword>
<feature type="transmembrane region" description="Helical" evidence="8">
    <location>
        <begin position="303"/>
        <end position="322"/>
    </location>
</feature>
<dbReference type="KEGG" id="frf:LO80_06960"/>
<keyword evidence="3" id="KW-1003">Cell membrane</keyword>
<evidence type="ECO:0000256" key="7">
    <source>
        <dbReference type="ARBA" id="ARBA00023136"/>
    </source>
</evidence>
<keyword evidence="6 8" id="KW-1133">Transmembrane helix</keyword>
<dbReference type="SUPFAM" id="SSF103473">
    <property type="entry name" value="MFS general substrate transporter"/>
    <property type="match status" value="1"/>
</dbReference>
<dbReference type="HOGENOM" id="CLU_001265_39_0_6"/>
<evidence type="ECO:0000256" key="1">
    <source>
        <dbReference type="ARBA" id="ARBA00004651"/>
    </source>
</evidence>
<dbReference type="eggNOG" id="COG0477">
    <property type="taxonomic scope" value="Bacteria"/>
</dbReference>
<keyword evidence="2" id="KW-0813">Transport</keyword>
<dbReference type="AlphaFoldDB" id="A0A097EQ87"/>
<evidence type="ECO:0000259" key="9">
    <source>
        <dbReference type="PROSITE" id="PS50850"/>
    </source>
</evidence>
<feature type="transmembrane region" description="Helical" evidence="8">
    <location>
        <begin position="12"/>
        <end position="35"/>
    </location>
</feature>
<accession>A0A097EQ87</accession>
<dbReference type="InterPro" id="IPR051084">
    <property type="entry name" value="H+-coupled_symporters"/>
</dbReference>
<protein>
    <submittedName>
        <fullName evidence="10">Major facilitator transporter</fullName>
    </submittedName>
</protein>
<feature type="transmembrane region" description="Helical" evidence="8">
    <location>
        <begin position="50"/>
        <end position="71"/>
    </location>
</feature>
<feature type="transmembrane region" description="Helical" evidence="8">
    <location>
        <begin position="328"/>
        <end position="352"/>
    </location>
</feature>
<organism evidence="10 11">
    <name type="scientific">Candidatus Francisella endociliophora</name>
    <dbReference type="NCBI Taxonomy" id="653937"/>
    <lineage>
        <taxon>Bacteria</taxon>
        <taxon>Pseudomonadati</taxon>
        <taxon>Pseudomonadota</taxon>
        <taxon>Gammaproteobacteria</taxon>
        <taxon>Thiotrichales</taxon>
        <taxon>Francisellaceae</taxon>
        <taxon>Francisella</taxon>
    </lineage>
</organism>
<feature type="transmembrane region" description="Helical" evidence="8">
    <location>
        <begin position="83"/>
        <end position="100"/>
    </location>
</feature>
<feature type="domain" description="Major facilitator superfamily (MFS) profile" evidence="9">
    <location>
        <begin position="10"/>
        <end position="419"/>
    </location>
</feature>
<dbReference type="InterPro" id="IPR020846">
    <property type="entry name" value="MFS_dom"/>
</dbReference>
<keyword evidence="11" id="KW-1185">Reference proteome</keyword>
<dbReference type="GO" id="GO:0015293">
    <property type="term" value="F:symporter activity"/>
    <property type="evidence" value="ECO:0007669"/>
    <property type="project" value="UniProtKB-KW"/>
</dbReference>
<dbReference type="EMBL" id="CP009574">
    <property type="protein sequence ID" value="AIT09727.1"/>
    <property type="molecule type" value="Genomic_DNA"/>
</dbReference>
<keyword evidence="4 8" id="KW-0812">Transmembrane</keyword>
<feature type="transmembrane region" description="Helical" evidence="8">
    <location>
        <begin position="373"/>
        <end position="391"/>
    </location>
</feature>
<name>A0A097EQ87_9GAMM</name>
<dbReference type="InterPro" id="IPR036259">
    <property type="entry name" value="MFS_trans_sf"/>
</dbReference>
<gene>
    <name evidence="10" type="ORF">LO80_06960</name>
</gene>
<dbReference type="GO" id="GO:0005886">
    <property type="term" value="C:plasma membrane"/>
    <property type="evidence" value="ECO:0007669"/>
    <property type="project" value="UniProtKB-SubCell"/>
</dbReference>
<reference evidence="10 11" key="1">
    <citation type="submission" date="2014-10" db="EMBL/GenBank/DDBJ databases">
        <title>Whole genome sequence of Francisella endociliophora strain FSC1006, isolated from a laboratory culture of the marine ciliate Euplotes raikovi.</title>
        <authorList>
            <person name="Granberg M."/>
            <person name="Backman S."/>
            <person name="Lundmark E."/>
            <person name="Nilsson E."/>
            <person name="Karlsson E."/>
            <person name="Thelaus J."/>
            <person name="Ohrman C."/>
            <person name="Larkeryd A."/>
            <person name="Stenberg P."/>
        </authorList>
    </citation>
    <scope>NUCLEOTIDE SEQUENCE [LARGE SCALE GENOMIC DNA]</scope>
    <source>
        <strain evidence="10 11">FSC1006</strain>
    </source>
</reference>
<dbReference type="InterPro" id="IPR011701">
    <property type="entry name" value="MFS"/>
</dbReference>
<feature type="transmembrane region" description="Helical" evidence="8">
    <location>
        <begin position="154"/>
        <end position="175"/>
    </location>
</feature>
<evidence type="ECO:0000313" key="11">
    <source>
        <dbReference type="Proteomes" id="UP000029672"/>
    </source>
</evidence>
<comment type="subcellular location">
    <subcellularLocation>
        <location evidence="1">Cell membrane</location>
        <topology evidence="1">Multi-pass membrane protein</topology>
    </subcellularLocation>
</comment>
<dbReference type="Gene3D" id="1.20.1250.20">
    <property type="entry name" value="MFS general substrate transporter like domains"/>
    <property type="match status" value="2"/>
</dbReference>
<dbReference type="Pfam" id="PF07690">
    <property type="entry name" value="MFS_1"/>
    <property type="match status" value="1"/>
</dbReference>
<feature type="transmembrane region" description="Helical" evidence="8">
    <location>
        <begin position="274"/>
        <end position="291"/>
    </location>
</feature>
<feature type="transmembrane region" description="Helical" evidence="8">
    <location>
        <begin position="187"/>
        <end position="205"/>
    </location>
</feature>
<feature type="transmembrane region" description="Helical" evidence="8">
    <location>
        <begin position="233"/>
        <end position="254"/>
    </location>
</feature>
<evidence type="ECO:0000256" key="2">
    <source>
        <dbReference type="ARBA" id="ARBA00022448"/>
    </source>
</evidence>
<dbReference type="Proteomes" id="UP000029672">
    <property type="component" value="Chromosome"/>
</dbReference>
<evidence type="ECO:0000256" key="6">
    <source>
        <dbReference type="ARBA" id="ARBA00022989"/>
    </source>
</evidence>